<keyword evidence="1" id="KW-0812">Transmembrane</keyword>
<keyword evidence="1" id="KW-1133">Transmembrane helix</keyword>
<protein>
    <submittedName>
        <fullName evidence="2">Uncharacterized protein</fullName>
    </submittedName>
</protein>
<keyword evidence="3" id="KW-1185">Reference proteome</keyword>
<feature type="transmembrane region" description="Helical" evidence="1">
    <location>
        <begin position="48"/>
        <end position="65"/>
    </location>
</feature>
<feature type="transmembrane region" description="Helical" evidence="1">
    <location>
        <begin position="21"/>
        <end position="42"/>
    </location>
</feature>
<evidence type="ECO:0000256" key="1">
    <source>
        <dbReference type="SAM" id="Phobius"/>
    </source>
</evidence>
<gene>
    <name evidence="2" type="ORF">GN331_10130</name>
</gene>
<feature type="transmembrane region" description="Helical" evidence="1">
    <location>
        <begin position="72"/>
        <end position="91"/>
    </location>
</feature>
<sequence>MDRVLSGNAKTSLSLGQQARRVLLAAVVACLLLLPGVLTALVWTPVNFLVALGAIALTIASAVWLPQARWPFALLGAALVGIPPYPNWLWYDENGLVFRIGASLTDESPLRYLWLVLPALALFVVLHILVSTLRRVRE</sequence>
<organism evidence="2 3">
    <name type="scientific">Noviluteimonas gilva</name>
    <dbReference type="NCBI Taxonomy" id="2682097"/>
    <lineage>
        <taxon>Bacteria</taxon>
        <taxon>Pseudomonadati</taxon>
        <taxon>Pseudomonadota</taxon>
        <taxon>Gammaproteobacteria</taxon>
        <taxon>Lysobacterales</taxon>
        <taxon>Lysobacteraceae</taxon>
        <taxon>Noviluteimonas</taxon>
    </lineage>
</organism>
<dbReference type="AlphaFoldDB" id="A0A7C9LLV7"/>
<evidence type="ECO:0000313" key="2">
    <source>
        <dbReference type="EMBL" id="MUV14564.1"/>
    </source>
</evidence>
<comment type="caution">
    <text evidence="2">The sequence shown here is derived from an EMBL/GenBank/DDBJ whole genome shotgun (WGS) entry which is preliminary data.</text>
</comment>
<dbReference type="RefSeq" id="WP_156641853.1">
    <property type="nucleotide sequence ID" value="NZ_WOXT01000002.1"/>
</dbReference>
<name>A0A7C9LLV7_9GAMM</name>
<reference evidence="2 3" key="1">
    <citation type="submission" date="2019-12" db="EMBL/GenBank/DDBJ databases">
        <authorList>
            <person name="Xu J."/>
        </authorList>
    </citation>
    <scope>NUCLEOTIDE SEQUENCE [LARGE SCALE GENOMIC DNA]</scope>
    <source>
        <strain evidence="2 3">HX-5-24</strain>
    </source>
</reference>
<evidence type="ECO:0000313" key="3">
    <source>
        <dbReference type="Proteomes" id="UP000479692"/>
    </source>
</evidence>
<dbReference type="Proteomes" id="UP000479692">
    <property type="component" value="Unassembled WGS sequence"/>
</dbReference>
<dbReference type="EMBL" id="WOXT01000002">
    <property type="protein sequence ID" value="MUV14564.1"/>
    <property type="molecule type" value="Genomic_DNA"/>
</dbReference>
<keyword evidence="1" id="KW-0472">Membrane</keyword>
<accession>A0A7C9LLV7</accession>
<proteinExistence type="predicted"/>
<feature type="transmembrane region" description="Helical" evidence="1">
    <location>
        <begin position="111"/>
        <end position="130"/>
    </location>
</feature>